<dbReference type="eggNOG" id="ENOG5033NM5">
    <property type="taxonomic scope" value="Bacteria"/>
</dbReference>
<keyword evidence="2" id="KW-1185">Reference proteome</keyword>
<dbReference type="EMBL" id="APVH01000039">
    <property type="protein sequence ID" value="EPX78443.1"/>
    <property type="molecule type" value="Genomic_DNA"/>
</dbReference>
<sequence>MTMTWTALTRTWPQTLERLQRRFPHLDRGALAQRTDKEVVTAHIAERHDLTQSEAREALDDWLMFQSLETRQEQLAG</sequence>
<reference evidence="2" key="1">
    <citation type="journal article" date="2014" name="Stand. Genomic Sci.">
        <title>Genome sequence of the exopolysaccharide-producing Salipiger mucosus type strain (DSM 16094(T)), a moderately halophilic member of the Roseobacter clade.</title>
        <authorList>
            <person name="Riedel T."/>
            <person name="Spring S."/>
            <person name="Fiebig A."/>
            <person name="Petersen J."/>
            <person name="Kyrpides N.C."/>
            <person name="Goker M."/>
            <person name="Klenk H.P."/>
        </authorList>
    </citation>
    <scope>NUCLEOTIDE SEQUENCE [LARGE SCALE GENOMIC DNA]</scope>
    <source>
        <strain evidence="2">DSM 16094</strain>
    </source>
</reference>
<evidence type="ECO:0000313" key="2">
    <source>
        <dbReference type="Proteomes" id="UP000015347"/>
    </source>
</evidence>
<dbReference type="HOGENOM" id="CLU_182303_1_0_5"/>
<organism evidence="1 2">
    <name type="scientific">Salipiger mucosus DSM 16094</name>
    <dbReference type="NCBI Taxonomy" id="1123237"/>
    <lineage>
        <taxon>Bacteria</taxon>
        <taxon>Pseudomonadati</taxon>
        <taxon>Pseudomonadota</taxon>
        <taxon>Alphaproteobacteria</taxon>
        <taxon>Rhodobacterales</taxon>
        <taxon>Roseobacteraceae</taxon>
        <taxon>Salipiger</taxon>
    </lineage>
</organism>
<accession>S9QFQ2</accession>
<dbReference type="Proteomes" id="UP000015347">
    <property type="component" value="Unassembled WGS sequence"/>
</dbReference>
<dbReference type="AlphaFoldDB" id="S9QFQ2"/>
<dbReference type="STRING" id="1123237.Salmuc_03553"/>
<gene>
    <name evidence="1" type="ORF">Salmuc_03553</name>
</gene>
<proteinExistence type="predicted"/>
<name>S9QFQ2_9RHOB</name>
<evidence type="ECO:0000313" key="1">
    <source>
        <dbReference type="EMBL" id="EPX78443.1"/>
    </source>
</evidence>
<comment type="caution">
    <text evidence="1">The sequence shown here is derived from an EMBL/GenBank/DDBJ whole genome shotgun (WGS) entry which is preliminary data.</text>
</comment>
<protein>
    <submittedName>
        <fullName evidence="1">Uncharacterized protein</fullName>
    </submittedName>
</protein>